<dbReference type="HAMAP" id="MF_00294">
    <property type="entry name" value="Ribosomal_bL33"/>
    <property type="match status" value="1"/>
</dbReference>
<evidence type="ECO:0000256" key="3">
    <source>
        <dbReference type="ARBA" id="ARBA00023274"/>
    </source>
</evidence>
<proteinExistence type="inferred from homology"/>
<sequence length="53" mass="6299">MVNKKNNKVILTCSVCLSRNYSTTRNKVNQNERLELMKFCKKCNEHTLHKETK</sequence>
<dbReference type="GO" id="GO:0006412">
    <property type="term" value="P:translation"/>
    <property type="evidence" value="ECO:0007669"/>
    <property type="project" value="InterPro"/>
</dbReference>
<organism evidence="4">
    <name type="scientific">bioreactor metagenome</name>
    <dbReference type="NCBI Taxonomy" id="1076179"/>
    <lineage>
        <taxon>unclassified sequences</taxon>
        <taxon>metagenomes</taxon>
        <taxon>ecological metagenomes</taxon>
    </lineage>
</organism>
<dbReference type="InterPro" id="IPR011332">
    <property type="entry name" value="Ribosomal_zn-bd"/>
</dbReference>
<evidence type="ECO:0000313" key="4">
    <source>
        <dbReference type="EMBL" id="MPM43035.1"/>
    </source>
</evidence>
<gene>
    <name evidence="4" type="primary">rpmG1_8</name>
    <name evidence="4" type="ORF">SDC9_89707</name>
</gene>
<name>A0A644ZQ70_9ZZZZ</name>
<dbReference type="NCBIfam" id="NF001764">
    <property type="entry name" value="PRK00504.1"/>
    <property type="match status" value="1"/>
</dbReference>
<dbReference type="GO" id="GO:0003735">
    <property type="term" value="F:structural constituent of ribosome"/>
    <property type="evidence" value="ECO:0007669"/>
    <property type="project" value="InterPro"/>
</dbReference>
<keyword evidence="3" id="KW-0687">Ribonucleoprotein</keyword>
<dbReference type="EMBL" id="VSSQ01009950">
    <property type="protein sequence ID" value="MPM43035.1"/>
    <property type="molecule type" value="Genomic_DNA"/>
</dbReference>
<comment type="caution">
    <text evidence="4">The sequence shown here is derived from an EMBL/GenBank/DDBJ whole genome shotgun (WGS) entry which is preliminary data.</text>
</comment>
<dbReference type="SUPFAM" id="SSF57829">
    <property type="entry name" value="Zn-binding ribosomal proteins"/>
    <property type="match status" value="1"/>
</dbReference>
<reference evidence="4" key="1">
    <citation type="submission" date="2019-08" db="EMBL/GenBank/DDBJ databases">
        <authorList>
            <person name="Kucharzyk K."/>
            <person name="Murdoch R.W."/>
            <person name="Higgins S."/>
            <person name="Loffler F."/>
        </authorList>
    </citation>
    <scope>NUCLEOTIDE SEQUENCE</scope>
</reference>
<dbReference type="InterPro" id="IPR038584">
    <property type="entry name" value="Ribosomal_bL33_sf"/>
</dbReference>
<evidence type="ECO:0000256" key="1">
    <source>
        <dbReference type="ARBA" id="ARBA00007596"/>
    </source>
</evidence>
<dbReference type="GO" id="GO:0005737">
    <property type="term" value="C:cytoplasm"/>
    <property type="evidence" value="ECO:0007669"/>
    <property type="project" value="UniProtKB-ARBA"/>
</dbReference>
<accession>A0A644ZQ70</accession>
<protein>
    <submittedName>
        <fullName evidence="4">50S ribosomal protein L33 1</fullName>
    </submittedName>
</protein>
<dbReference type="GO" id="GO:1990904">
    <property type="term" value="C:ribonucleoprotein complex"/>
    <property type="evidence" value="ECO:0007669"/>
    <property type="project" value="UniProtKB-KW"/>
</dbReference>
<keyword evidence="2 4" id="KW-0689">Ribosomal protein</keyword>
<dbReference type="Pfam" id="PF00471">
    <property type="entry name" value="Ribosomal_L33"/>
    <property type="match status" value="1"/>
</dbReference>
<dbReference type="PANTHER" id="PTHR43168:SF2">
    <property type="entry name" value="LARGE RIBOSOMAL SUBUNIT PROTEIN BL33C"/>
    <property type="match status" value="1"/>
</dbReference>
<evidence type="ECO:0000256" key="2">
    <source>
        <dbReference type="ARBA" id="ARBA00022980"/>
    </source>
</evidence>
<comment type="similarity">
    <text evidence="1">Belongs to the bacterial ribosomal protein bL33 family.</text>
</comment>
<dbReference type="NCBIfam" id="TIGR01023">
    <property type="entry name" value="rpmG_bact"/>
    <property type="match status" value="1"/>
</dbReference>
<dbReference type="PANTHER" id="PTHR43168">
    <property type="entry name" value="50S RIBOSOMAL PROTEIN L33, CHLOROPLASTIC"/>
    <property type="match status" value="1"/>
</dbReference>
<dbReference type="GO" id="GO:0005840">
    <property type="term" value="C:ribosome"/>
    <property type="evidence" value="ECO:0007669"/>
    <property type="project" value="UniProtKB-KW"/>
</dbReference>
<dbReference type="Gene3D" id="2.20.28.120">
    <property type="entry name" value="Ribosomal protein L33"/>
    <property type="match status" value="1"/>
</dbReference>
<dbReference type="AlphaFoldDB" id="A0A644ZQ70"/>
<dbReference type="NCBIfam" id="NF001860">
    <property type="entry name" value="PRK00595.1"/>
    <property type="match status" value="1"/>
</dbReference>
<dbReference type="InterPro" id="IPR001705">
    <property type="entry name" value="Ribosomal_bL33"/>
</dbReference>